<name>A0A5K7YRV1_9BACT</name>
<dbReference type="Proteomes" id="UP000427906">
    <property type="component" value="Chromosome"/>
</dbReference>
<dbReference type="Pfam" id="PF12974">
    <property type="entry name" value="Phosphonate-bd"/>
    <property type="match status" value="1"/>
</dbReference>
<protein>
    <recommendedName>
        <fullName evidence="4">Phosphonate ABC transporter substrate-binding protein</fullName>
    </recommendedName>
</protein>
<dbReference type="Gene3D" id="3.40.190.10">
    <property type="entry name" value="Periplasmic binding protein-like II"/>
    <property type="match status" value="2"/>
</dbReference>
<feature type="chain" id="PRO_5024278726" description="Phosphonate ABC transporter substrate-binding protein" evidence="1">
    <location>
        <begin position="24"/>
        <end position="268"/>
    </location>
</feature>
<sequence length="268" mass="28905">MKKGILSLAVTILFFTQVSPSFAVESLTCWFPPGWKSKPGQAQNIVKALSEKSETTINPRIAKSYPEILRAFASGKPSLVYVGSFVQTIIHARDIGAPLVQNINGKEFYSGVLIYPKGQDPAAILNNFPEKIAFAAGASSGESTAKAATNGKASIKTPNHVASVGAVKSGRAKAGVVKNWWWEANNGRYPGLEMYAIPGISEQKNPDNVLTASKSVPADVQKKITDAALQSKALFGATEMVPFDTHNIEFSLDLMEKGKIDPMTYNWN</sequence>
<evidence type="ECO:0000313" key="3">
    <source>
        <dbReference type="Proteomes" id="UP000427906"/>
    </source>
</evidence>
<feature type="signal peptide" evidence="1">
    <location>
        <begin position="1"/>
        <end position="23"/>
    </location>
</feature>
<dbReference type="EMBL" id="AP021874">
    <property type="protein sequence ID" value="BBO69014.1"/>
    <property type="molecule type" value="Genomic_DNA"/>
</dbReference>
<keyword evidence="1" id="KW-0732">Signal</keyword>
<accession>A0A5K7YRV1</accession>
<gene>
    <name evidence="2" type="ORF">DSCA_29440</name>
</gene>
<dbReference type="AlphaFoldDB" id="A0A5K7YRV1"/>
<organism evidence="2 3">
    <name type="scientific">Desulfosarcina alkanivorans</name>
    <dbReference type="NCBI Taxonomy" id="571177"/>
    <lineage>
        <taxon>Bacteria</taxon>
        <taxon>Pseudomonadati</taxon>
        <taxon>Thermodesulfobacteriota</taxon>
        <taxon>Desulfobacteria</taxon>
        <taxon>Desulfobacterales</taxon>
        <taxon>Desulfosarcinaceae</taxon>
        <taxon>Desulfosarcina</taxon>
    </lineage>
</organism>
<keyword evidence="3" id="KW-1185">Reference proteome</keyword>
<evidence type="ECO:0000256" key="1">
    <source>
        <dbReference type="SAM" id="SignalP"/>
    </source>
</evidence>
<evidence type="ECO:0008006" key="4">
    <source>
        <dbReference type="Google" id="ProtNLM"/>
    </source>
</evidence>
<dbReference type="KEGG" id="dalk:DSCA_29440"/>
<reference evidence="2 3" key="1">
    <citation type="submission" date="2019-11" db="EMBL/GenBank/DDBJ databases">
        <title>Comparative genomics of hydrocarbon-degrading Desulfosarcina strains.</title>
        <authorList>
            <person name="Watanabe M."/>
            <person name="Kojima H."/>
            <person name="Fukui M."/>
        </authorList>
    </citation>
    <scope>NUCLEOTIDE SEQUENCE [LARGE SCALE GENOMIC DNA]</scope>
    <source>
        <strain evidence="2 3">PL12</strain>
    </source>
</reference>
<evidence type="ECO:0000313" key="2">
    <source>
        <dbReference type="EMBL" id="BBO69014.1"/>
    </source>
</evidence>
<proteinExistence type="predicted"/>
<dbReference type="RefSeq" id="WP_167527782.1">
    <property type="nucleotide sequence ID" value="NZ_AP021874.1"/>
</dbReference>
<dbReference type="SUPFAM" id="SSF53850">
    <property type="entry name" value="Periplasmic binding protein-like II"/>
    <property type="match status" value="1"/>
</dbReference>